<dbReference type="Pfam" id="PF00126">
    <property type="entry name" value="HTH_1"/>
    <property type="match status" value="1"/>
</dbReference>
<evidence type="ECO:0000256" key="2">
    <source>
        <dbReference type="ARBA" id="ARBA00023015"/>
    </source>
</evidence>
<dbReference type="AlphaFoldDB" id="A0A1T4UI43"/>
<dbReference type="Gene3D" id="3.40.190.10">
    <property type="entry name" value="Periplasmic binding protein-like II"/>
    <property type="match status" value="2"/>
</dbReference>
<protein>
    <submittedName>
        <fullName evidence="6">DNA-binding transcriptional regulator, LysR family</fullName>
    </submittedName>
</protein>
<dbReference type="RefSeq" id="WP_078752206.1">
    <property type="nucleotide sequence ID" value="NZ_FUXU01000017.1"/>
</dbReference>
<dbReference type="Gene3D" id="1.10.10.10">
    <property type="entry name" value="Winged helix-like DNA-binding domain superfamily/Winged helix DNA-binding domain"/>
    <property type="match status" value="1"/>
</dbReference>
<evidence type="ECO:0000313" key="7">
    <source>
        <dbReference type="Proteomes" id="UP000190162"/>
    </source>
</evidence>
<dbReference type="GO" id="GO:0003700">
    <property type="term" value="F:DNA-binding transcription factor activity"/>
    <property type="evidence" value="ECO:0007669"/>
    <property type="project" value="InterPro"/>
</dbReference>
<gene>
    <name evidence="6" type="ORF">SAMN02745132_01811</name>
</gene>
<evidence type="ECO:0000313" key="6">
    <source>
        <dbReference type="EMBL" id="SKA52415.1"/>
    </source>
</evidence>
<keyword evidence="3 6" id="KW-0238">DNA-binding</keyword>
<dbReference type="InterPro" id="IPR005119">
    <property type="entry name" value="LysR_subst-bd"/>
</dbReference>
<dbReference type="Proteomes" id="UP000190162">
    <property type="component" value="Unassembled WGS sequence"/>
</dbReference>
<evidence type="ECO:0000256" key="3">
    <source>
        <dbReference type="ARBA" id="ARBA00023125"/>
    </source>
</evidence>
<feature type="domain" description="HTH lysR-type" evidence="5">
    <location>
        <begin position="3"/>
        <end position="60"/>
    </location>
</feature>
<dbReference type="InterPro" id="IPR036388">
    <property type="entry name" value="WH-like_DNA-bd_sf"/>
</dbReference>
<dbReference type="PANTHER" id="PTHR30126">
    <property type="entry name" value="HTH-TYPE TRANSCRIPTIONAL REGULATOR"/>
    <property type="match status" value="1"/>
</dbReference>
<evidence type="ECO:0000256" key="1">
    <source>
        <dbReference type="ARBA" id="ARBA00009437"/>
    </source>
</evidence>
<keyword evidence="7" id="KW-1185">Reference proteome</keyword>
<dbReference type="PROSITE" id="PS50931">
    <property type="entry name" value="HTH_LYSR"/>
    <property type="match status" value="1"/>
</dbReference>
<dbReference type="InterPro" id="IPR000847">
    <property type="entry name" value="LysR_HTH_N"/>
</dbReference>
<keyword evidence="4" id="KW-0804">Transcription</keyword>
<dbReference type="Pfam" id="PF03466">
    <property type="entry name" value="LysR_substrate"/>
    <property type="match status" value="1"/>
</dbReference>
<reference evidence="7" key="1">
    <citation type="submission" date="2017-02" db="EMBL/GenBank/DDBJ databases">
        <authorList>
            <person name="Varghese N."/>
            <person name="Submissions S."/>
        </authorList>
    </citation>
    <scope>NUCLEOTIDE SEQUENCE [LARGE SCALE GENOMIC DNA]</scope>
    <source>
        <strain evidence="7">DSM 22720</strain>
    </source>
</reference>
<dbReference type="GO" id="GO:0000976">
    <property type="term" value="F:transcription cis-regulatory region binding"/>
    <property type="evidence" value="ECO:0007669"/>
    <property type="project" value="TreeGrafter"/>
</dbReference>
<dbReference type="EMBL" id="FUXU01000017">
    <property type="protein sequence ID" value="SKA52415.1"/>
    <property type="molecule type" value="Genomic_DNA"/>
</dbReference>
<proteinExistence type="inferred from homology"/>
<name>A0A1T4UI43_9GAMM</name>
<keyword evidence="2" id="KW-0805">Transcription regulation</keyword>
<sequence>MNIESKWLEDFLVLSDTRNFSAAAAVRNITQPAFSRRIRMLEQSVGAELVDRTQTPIALTPSGRIFRVTARTLINQIAESVGEISALNYTDGSTVRIASAHSLACRTTRAIQHAFSKKGTPLLSIEAMNVDEAVEALKQGGCDILLAFDNEYLKLPPFEHIKMGAGNLTPVSGVDSSGGPLFDLDEGESLPWLAYSPSLYMGRQLESVRQHLSLKPVFISSMVDLLKDQAIKGNGVAWLPDFLITEEILSGTLVTIGDASHQRHVSYFAYRYQSRLHPSGEQVWSSLKKLQNKPDNV</sequence>
<evidence type="ECO:0000259" key="5">
    <source>
        <dbReference type="PROSITE" id="PS50931"/>
    </source>
</evidence>
<dbReference type="SUPFAM" id="SSF53850">
    <property type="entry name" value="Periplasmic binding protein-like II"/>
    <property type="match status" value="1"/>
</dbReference>
<dbReference type="SUPFAM" id="SSF46785">
    <property type="entry name" value="Winged helix' DNA-binding domain"/>
    <property type="match status" value="1"/>
</dbReference>
<organism evidence="6 7">
    <name type="scientific">Enterovibrio nigricans DSM 22720</name>
    <dbReference type="NCBI Taxonomy" id="1121868"/>
    <lineage>
        <taxon>Bacteria</taxon>
        <taxon>Pseudomonadati</taxon>
        <taxon>Pseudomonadota</taxon>
        <taxon>Gammaproteobacteria</taxon>
        <taxon>Vibrionales</taxon>
        <taxon>Vibrionaceae</taxon>
        <taxon>Enterovibrio</taxon>
    </lineage>
</organism>
<comment type="similarity">
    <text evidence="1">Belongs to the LysR transcriptional regulatory family.</text>
</comment>
<evidence type="ECO:0000256" key="4">
    <source>
        <dbReference type="ARBA" id="ARBA00023163"/>
    </source>
</evidence>
<dbReference type="PANTHER" id="PTHR30126:SF2">
    <property type="entry name" value="HTH-TYPE TRANSCRIPTIONAL REGULATOR YJIE"/>
    <property type="match status" value="1"/>
</dbReference>
<dbReference type="OrthoDB" id="6971749at2"/>
<dbReference type="PRINTS" id="PR00039">
    <property type="entry name" value="HTHLYSR"/>
</dbReference>
<dbReference type="InterPro" id="IPR036390">
    <property type="entry name" value="WH_DNA-bd_sf"/>
</dbReference>
<accession>A0A1T4UI43</accession>